<dbReference type="Gene3D" id="1.10.10.60">
    <property type="entry name" value="Homeodomain-like"/>
    <property type="match status" value="1"/>
</dbReference>
<dbReference type="InterPro" id="IPR020449">
    <property type="entry name" value="Tscrpt_reg_AraC-type_HTH"/>
</dbReference>
<protein>
    <submittedName>
        <fullName evidence="5">AraC-type DNA-binding protein</fullName>
    </submittedName>
</protein>
<keyword evidence="1" id="KW-0805">Transcription regulation</keyword>
<dbReference type="Pfam" id="PF12625">
    <property type="entry name" value="Arabinose_bd"/>
    <property type="match status" value="1"/>
</dbReference>
<evidence type="ECO:0000259" key="4">
    <source>
        <dbReference type="PROSITE" id="PS01124"/>
    </source>
</evidence>
<dbReference type="Proteomes" id="UP000198900">
    <property type="component" value="Unassembled WGS sequence"/>
</dbReference>
<sequence length="336" mass="37683">MDDNSRYTTANLQVYLLRCLAGMSKDFGISPDRLCQGLGFEVADLSNPECRVSFRQASSMIRRAIETAPGRALGLDIGINETIGSIGLVGYAMLTSPTLGEAVSLGISMQNHAGSMLLLDLHQTPSTASVSATSRYHEPDILLFLVEEAFGNFLKIVHALVGDDFRPSKIDLSFPKPAYSEQYDRIFRCPIRYEQKDNLFSCDATWLARPIATYDPLSHRQVLEILQITKSQEINGPDLLESIERIVRRDLQQAPTLAEVANQLCMSDRTLRRRLADSGISYQVILDNIRKKRALTLLTNARLSIEEIAYEVGFSDSHNFRRAFRRWTGHGPSEVR</sequence>
<dbReference type="PANTHER" id="PTHR47894">
    <property type="entry name" value="HTH-TYPE TRANSCRIPTIONAL REGULATOR GADX"/>
    <property type="match status" value="1"/>
</dbReference>
<evidence type="ECO:0000313" key="6">
    <source>
        <dbReference type="Proteomes" id="UP000198900"/>
    </source>
</evidence>
<dbReference type="SUPFAM" id="SSF46689">
    <property type="entry name" value="Homeodomain-like"/>
    <property type="match status" value="1"/>
</dbReference>
<dbReference type="GO" id="GO:0003700">
    <property type="term" value="F:DNA-binding transcription factor activity"/>
    <property type="evidence" value="ECO:0007669"/>
    <property type="project" value="InterPro"/>
</dbReference>
<dbReference type="PRINTS" id="PR00032">
    <property type="entry name" value="HTHARAC"/>
</dbReference>
<dbReference type="AlphaFoldDB" id="A0A7Z7BAW3"/>
<dbReference type="PANTHER" id="PTHR47894:SF1">
    <property type="entry name" value="HTH-TYPE TRANSCRIPTIONAL REGULATOR VQSM"/>
    <property type="match status" value="1"/>
</dbReference>
<keyword evidence="6" id="KW-1185">Reference proteome</keyword>
<dbReference type="Pfam" id="PF12833">
    <property type="entry name" value="HTH_18"/>
    <property type="match status" value="1"/>
</dbReference>
<feature type="domain" description="HTH araC/xylS-type" evidence="4">
    <location>
        <begin position="241"/>
        <end position="336"/>
    </location>
</feature>
<dbReference type="InterPro" id="IPR009057">
    <property type="entry name" value="Homeodomain-like_sf"/>
</dbReference>
<dbReference type="InterPro" id="IPR032687">
    <property type="entry name" value="AraC-type_N"/>
</dbReference>
<evidence type="ECO:0000313" key="5">
    <source>
        <dbReference type="EMBL" id="SDI49414.1"/>
    </source>
</evidence>
<dbReference type="EMBL" id="FNDI01000018">
    <property type="protein sequence ID" value="SDI49414.1"/>
    <property type="molecule type" value="Genomic_DNA"/>
</dbReference>
<gene>
    <name evidence="5" type="ORF">SAMN04487926_1184</name>
</gene>
<keyword evidence="2 5" id="KW-0238">DNA-binding</keyword>
<organism evidence="5 6">
    <name type="scientific">Paraburkholderia steynii</name>
    <dbReference type="NCBI Taxonomy" id="1245441"/>
    <lineage>
        <taxon>Bacteria</taxon>
        <taxon>Pseudomonadati</taxon>
        <taxon>Pseudomonadota</taxon>
        <taxon>Betaproteobacteria</taxon>
        <taxon>Burkholderiales</taxon>
        <taxon>Burkholderiaceae</taxon>
        <taxon>Paraburkholderia</taxon>
    </lineage>
</organism>
<proteinExistence type="predicted"/>
<dbReference type="RefSeq" id="WP_091783704.1">
    <property type="nucleotide sequence ID" value="NZ_FNDI01000018.1"/>
</dbReference>
<name>A0A7Z7BAW3_9BURK</name>
<dbReference type="SMART" id="SM00342">
    <property type="entry name" value="HTH_ARAC"/>
    <property type="match status" value="1"/>
</dbReference>
<reference evidence="5" key="1">
    <citation type="submission" date="2016-10" db="EMBL/GenBank/DDBJ databases">
        <authorList>
            <person name="Varghese N."/>
            <person name="Submissions S."/>
        </authorList>
    </citation>
    <scope>NUCLEOTIDE SEQUENCE [LARGE SCALE GENOMIC DNA]</scope>
    <source>
        <strain evidence="5">YR281</strain>
    </source>
</reference>
<comment type="caution">
    <text evidence="5">The sequence shown here is derived from an EMBL/GenBank/DDBJ whole genome shotgun (WGS) entry which is preliminary data.</text>
</comment>
<evidence type="ECO:0000256" key="2">
    <source>
        <dbReference type="ARBA" id="ARBA00023125"/>
    </source>
</evidence>
<dbReference type="GO" id="GO:0000976">
    <property type="term" value="F:transcription cis-regulatory region binding"/>
    <property type="evidence" value="ECO:0007669"/>
    <property type="project" value="TreeGrafter"/>
</dbReference>
<evidence type="ECO:0000256" key="1">
    <source>
        <dbReference type="ARBA" id="ARBA00023015"/>
    </source>
</evidence>
<dbReference type="PROSITE" id="PS01124">
    <property type="entry name" value="HTH_ARAC_FAMILY_2"/>
    <property type="match status" value="1"/>
</dbReference>
<keyword evidence="3" id="KW-0804">Transcription</keyword>
<dbReference type="GO" id="GO:0005829">
    <property type="term" value="C:cytosol"/>
    <property type="evidence" value="ECO:0007669"/>
    <property type="project" value="TreeGrafter"/>
</dbReference>
<dbReference type="InterPro" id="IPR018060">
    <property type="entry name" value="HTH_AraC"/>
</dbReference>
<accession>A0A7Z7BAW3</accession>
<evidence type="ECO:0000256" key="3">
    <source>
        <dbReference type="ARBA" id="ARBA00023163"/>
    </source>
</evidence>